<dbReference type="Gene3D" id="1.20.1250.20">
    <property type="entry name" value="MFS general substrate transporter like domains"/>
    <property type="match status" value="2"/>
</dbReference>
<dbReference type="PANTHER" id="PTHR23521:SF3">
    <property type="entry name" value="MFS TRANSPORTER"/>
    <property type="match status" value="1"/>
</dbReference>
<feature type="transmembrane region" description="Helical" evidence="4">
    <location>
        <begin position="262"/>
        <end position="282"/>
    </location>
</feature>
<evidence type="ECO:0000259" key="5">
    <source>
        <dbReference type="PROSITE" id="PS50850"/>
    </source>
</evidence>
<dbReference type="InterPro" id="IPR020846">
    <property type="entry name" value="MFS_dom"/>
</dbReference>
<gene>
    <name evidence="6" type="ORF">ABW99_05870</name>
</gene>
<dbReference type="GO" id="GO:0022857">
    <property type="term" value="F:transmembrane transporter activity"/>
    <property type="evidence" value="ECO:0007669"/>
    <property type="project" value="InterPro"/>
</dbReference>
<feature type="transmembrane region" description="Helical" evidence="4">
    <location>
        <begin position="93"/>
        <end position="115"/>
    </location>
</feature>
<dbReference type="GO" id="GO:0005886">
    <property type="term" value="C:plasma membrane"/>
    <property type="evidence" value="ECO:0007669"/>
    <property type="project" value="TreeGrafter"/>
</dbReference>
<evidence type="ECO:0000256" key="2">
    <source>
        <dbReference type="ARBA" id="ARBA00022989"/>
    </source>
</evidence>
<feature type="domain" description="Major facilitator superfamily (MFS) profile" evidence="5">
    <location>
        <begin position="1"/>
        <end position="403"/>
    </location>
</feature>
<protein>
    <recommendedName>
        <fullName evidence="5">Major facilitator superfamily (MFS) profile domain-containing protein</fullName>
    </recommendedName>
</protein>
<dbReference type="InterPro" id="IPR036259">
    <property type="entry name" value="MFS_trans_sf"/>
</dbReference>
<keyword evidence="7" id="KW-1185">Reference proteome</keyword>
<dbReference type="Pfam" id="PF07690">
    <property type="entry name" value="MFS_1"/>
    <property type="match status" value="1"/>
</dbReference>
<evidence type="ECO:0000256" key="4">
    <source>
        <dbReference type="SAM" id="Phobius"/>
    </source>
</evidence>
<evidence type="ECO:0000256" key="1">
    <source>
        <dbReference type="ARBA" id="ARBA00022692"/>
    </source>
</evidence>
<name>A0A0U3VA74_9BURK</name>
<evidence type="ECO:0000256" key="3">
    <source>
        <dbReference type="ARBA" id="ARBA00023136"/>
    </source>
</evidence>
<evidence type="ECO:0000313" key="6">
    <source>
        <dbReference type="EMBL" id="ALX34878.1"/>
    </source>
</evidence>
<accession>A0A0U3VA74</accession>
<dbReference type="InterPro" id="IPR011701">
    <property type="entry name" value="MFS"/>
</dbReference>
<reference evidence="7" key="1">
    <citation type="submission" date="2015-06" db="EMBL/GenBank/DDBJ databases">
        <authorList>
            <person name="Hoefler B.C."/>
            <person name="Straight P.D."/>
        </authorList>
    </citation>
    <scope>NUCLEOTIDE SEQUENCE [LARGE SCALE GENOMIC DNA]</scope>
    <source>
        <strain evidence="7">DSM 25325</strain>
    </source>
</reference>
<keyword evidence="1 4" id="KW-0812">Transmembrane</keyword>
<dbReference type="PROSITE" id="PS50850">
    <property type="entry name" value="MFS"/>
    <property type="match status" value="1"/>
</dbReference>
<organism evidence="6 7">
    <name type="scientific">Pandoraea thiooxydans</name>
    <dbReference type="NCBI Taxonomy" id="445709"/>
    <lineage>
        <taxon>Bacteria</taxon>
        <taxon>Pseudomonadati</taxon>
        <taxon>Pseudomonadota</taxon>
        <taxon>Betaproteobacteria</taxon>
        <taxon>Burkholderiales</taxon>
        <taxon>Burkholderiaceae</taxon>
        <taxon>Pandoraea</taxon>
    </lineage>
</organism>
<keyword evidence="2 4" id="KW-1133">Transmembrane helix</keyword>
<dbReference type="KEGG" id="ptx:ABW99_05870"/>
<feature type="transmembrane region" description="Helical" evidence="4">
    <location>
        <begin position="232"/>
        <end position="250"/>
    </location>
</feature>
<dbReference type="RefSeq" id="WP_052892616.1">
    <property type="nucleotide sequence ID" value="NZ_CP011568.3"/>
</dbReference>
<sequence>MRALFGLLLGYAILIAGNSLLTTLVSLQLLHAQWSSLTVGLVQSCYYVGFIFGAPVAGRLVTRIGQHRAFVAFGALGALSALGFARFDAPAAWALLRTVSGVSMVFIFTSLESSINTAVQNRERGRAFGTYLVVTYVGVSAGQFLLGTTQAAGALQWLMVAGLLVGSVIPAALLGSWIVPQAELPAAPAVNTSSIPAGHVGAGPLPAPLPSARAQARALDGLRELWDAAPRCVPASVIAGVLSSAFYAMTPVYLTRIGYGNAAIAQAMGIALIGALLAQWPVGRWSDFSERRTILCALALMTALASAVLVVARSHVVVDTTLFVYVALIFSLYGVIVSDVNDRINPGKRVAVSAALLLTFSLGGSAGPAIAAVCMRVLGTGGLYVFTLAVTAGLAWLMRPRRTLAAAV</sequence>
<feature type="transmembrane region" description="Helical" evidence="4">
    <location>
        <begin position="69"/>
        <end position="87"/>
    </location>
</feature>
<evidence type="ECO:0000313" key="7">
    <source>
        <dbReference type="Proteomes" id="UP000036700"/>
    </source>
</evidence>
<dbReference type="PANTHER" id="PTHR23521">
    <property type="entry name" value="TRANSPORTER MFS SUPERFAMILY"/>
    <property type="match status" value="1"/>
</dbReference>
<dbReference type="OrthoDB" id="9810614at2"/>
<feature type="transmembrane region" description="Helical" evidence="4">
    <location>
        <begin position="127"/>
        <end position="146"/>
    </location>
</feature>
<feature type="transmembrane region" description="Helical" evidence="4">
    <location>
        <begin position="377"/>
        <end position="397"/>
    </location>
</feature>
<feature type="transmembrane region" description="Helical" evidence="4">
    <location>
        <begin position="37"/>
        <end position="57"/>
    </location>
</feature>
<dbReference type="Proteomes" id="UP000036700">
    <property type="component" value="Chromosome"/>
</dbReference>
<feature type="transmembrane region" description="Helical" evidence="4">
    <location>
        <begin position="158"/>
        <end position="179"/>
    </location>
</feature>
<dbReference type="AlphaFoldDB" id="A0A0U3VA74"/>
<feature type="transmembrane region" description="Helical" evidence="4">
    <location>
        <begin position="322"/>
        <end position="338"/>
    </location>
</feature>
<dbReference type="SUPFAM" id="SSF103473">
    <property type="entry name" value="MFS general substrate transporter"/>
    <property type="match status" value="1"/>
</dbReference>
<feature type="transmembrane region" description="Helical" evidence="4">
    <location>
        <begin position="350"/>
        <end position="371"/>
    </location>
</feature>
<feature type="transmembrane region" description="Helical" evidence="4">
    <location>
        <begin position="294"/>
        <end position="316"/>
    </location>
</feature>
<proteinExistence type="predicted"/>
<dbReference type="EMBL" id="CP011568">
    <property type="protein sequence ID" value="ALX34878.1"/>
    <property type="molecule type" value="Genomic_DNA"/>
</dbReference>
<keyword evidence="3 4" id="KW-0472">Membrane</keyword>